<dbReference type="Pfam" id="PF00777">
    <property type="entry name" value="Glyco_transf_29"/>
    <property type="match status" value="1"/>
</dbReference>
<dbReference type="GO" id="GO:0097503">
    <property type="term" value="P:sialylation"/>
    <property type="evidence" value="ECO:0007669"/>
    <property type="project" value="TreeGrafter"/>
</dbReference>
<keyword evidence="8" id="KW-0333">Golgi apparatus</keyword>
<evidence type="ECO:0000313" key="16">
    <source>
        <dbReference type="Proteomes" id="UP000678499"/>
    </source>
</evidence>
<dbReference type="EMBL" id="CAJPEX010000291">
    <property type="protein sequence ID" value="CAG0914885.1"/>
    <property type="molecule type" value="Genomic_DNA"/>
</dbReference>
<evidence type="ECO:0000256" key="13">
    <source>
        <dbReference type="ARBA" id="ARBA00034329"/>
    </source>
</evidence>
<evidence type="ECO:0000256" key="6">
    <source>
        <dbReference type="ARBA" id="ARBA00022968"/>
    </source>
</evidence>
<evidence type="ECO:0000256" key="2">
    <source>
        <dbReference type="ARBA" id="ARBA00006003"/>
    </source>
</evidence>
<dbReference type="GO" id="GO:0032580">
    <property type="term" value="C:Golgi cisterna membrane"/>
    <property type="evidence" value="ECO:0007669"/>
    <property type="project" value="UniProtKB-SubCell"/>
</dbReference>
<keyword evidence="4" id="KW-0808">Transferase</keyword>
<evidence type="ECO:0000256" key="5">
    <source>
        <dbReference type="ARBA" id="ARBA00022692"/>
    </source>
</evidence>
<gene>
    <name evidence="15" type="ORF">NMOB1V02_LOCUS2555</name>
</gene>
<evidence type="ECO:0000256" key="4">
    <source>
        <dbReference type="ARBA" id="ARBA00022679"/>
    </source>
</evidence>
<accession>A0A7R9BIS7</accession>
<evidence type="ECO:0000256" key="11">
    <source>
        <dbReference type="ARBA" id="ARBA00023180"/>
    </source>
</evidence>
<keyword evidence="5 14" id="KW-0812">Transmembrane</keyword>
<keyword evidence="16" id="KW-1185">Reference proteome</keyword>
<evidence type="ECO:0000256" key="3">
    <source>
        <dbReference type="ARBA" id="ARBA00022676"/>
    </source>
</evidence>
<proteinExistence type="inferred from homology"/>
<keyword evidence="11" id="KW-0325">Glycoprotein</keyword>
<evidence type="ECO:0000256" key="14">
    <source>
        <dbReference type="SAM" id="Phobius"/>
    </source>
</evidence>
<evidence type="ECO:0000256" key="8">
    <source>
        <dbReference type="ARBA" id="ARBA00023034"/>
    </source>
</evidence>
<keyword evidence="6" id="KW-0735">Signal-anchor</keyword>
<dbReference type="EC" id="2.4.3.1" evidence="13"/>
<dbReference type="GO" id="GO:0003835">
    <property type="term" value="F:beta-galactoside alpha-2,6-sialyltransferase activity"/>
    <property type="evidence" value="ECO:0007669"/>
    <property type="project" value="UniProtKB-EC"/>
</dbReference>
<keyword evidence="7 14" id="KW-1133">Transmembrane helix</keyword>
<dbReference type="PANTHER" id="PTHR46059">
    <property type="entry name" value="BETA-GALACTOSIDE ALPHA-2,6-SIALYLTRANSFERASE"/>
    <property type="match status" value="1"/>
</dbReference>
<dbReference type="InterPro" id="IPR038578">
    <property type="entry name" value="GT29-like_sf"/>
</dbReference>
<reference evidence="15" key="1">
    <citation type="submission" date="2020-11" db="EMBL/GenBank/DDBJ databases">
        <authorList>
            <person name="Tran Van P."/>
        </authorList>
    </citation>
    <scope>NUCLEOTIDE SEQUENCE</scope>
</reference>
<evidence type="ECO:0000256" key="9">
    <source>
        <dbReference type="ARBA" id="ARBA00023136"/>
    </source>
</evidence>
<dbReference type="InterPro" id="IPR001675">
    <property type="entry name" value="Glyco_trans_29"/>
</dbReference>
<comment type="subcellular location">
    <subcellularLocation>
        <location evidence="1">Golgi apparatus</location>
        <location evidence="1">Golgi stack membrane</location>
        <topology evidence="1">Single-pass type II membrane protein</topology>
    </subcellularLocation>
</comment>
<dbReference type="OrthoDB" id="10264956at2759"/>
<feature type="transmembrane region" description="Helical" evidence="14">
    <location>
        <begin position="24"/>
        <end position="45"/>
    </location>
</feature>
<keyword evidence="9 14" id="KW-0472">Membrane</keyword>
<evidence type="ECO:0000256" key="10">
    <source>
        <dbReference type="ARBA" id="ARBA00023157"/>
    </source>
</evidence>
<dbReference type="PANTHER" id="PTHR46059:SF1">
    <property type="entry name" value="BETA-GALACTOSIDE ALPHA-2,6-SIALYLTRANSFERASE"/>
    <property type="match status" value="1"/>
</dbReference>
<evidence type="ECO:0000256" key="1">
    <source>
        <dbReference type="ARBA" id="ARBA00004447"/>
    </source>
</evidence>
<evidence type="ECO:0000256" key="12">
    <source>
        <dbReference type="ARBA" id="ARBA00034249"/>
    </source>
</evidence>
<protein>
    <recommendedName>
        <fullName evidence="13">beta-galactoside alpha-(2,6)-sialyltransferase</fullName>
        <ecNumber evidence="13">2.4.3.1</ecNumber>
    </recommendedName>
</protein>
<evidence type="ECO:0000256" key="7">
    <source>
        <dbReference type="ARBA" id="ARBA00022989"/>
    </source>
</evidence>
<dbReference type="AlphaFoldDB" id="A0A7R9BIS7"/>
<keyword evidence="10" id="KW-1015">Disulfide bond</keyword>
<dbReference type="Gene3D" id="3.90.1480.20">
    <property type="entry name" value="Glycosyl transferase family 29"/>
    <property type="match status" value="1"/>
</dbReference>
<comment type="similarity">
    <text evidence="2">Belongs to the glycosyltransferase 29 family.</text>
</comment>
<name>A0A7R9BIS7_9CRUS</name>
<dbReference type="EMBL" id="OA882328">
    <property type="protein sequence ID" value="CAD7274733.1"/>
    <property type="molecule type" value="Genomic_DNA"/>
</dbReference>
<sequence length="398" mass="45314">MTGFASICCGVQLCRPCLRRRRTYAFGICYSILSVLSIAIIWLLMLGGVPSSLRTPPATIHEHRADMLRRIRQTDPDDNDASPHASEQQQRGELSNLDLYALGCEAAKVYPAVVTSKALKWHQTPRAQLLPEGPIFDGRRFANCVAVSNSAALSGSRLGRFIDSHELVLRFNHAPTIGFEQDVGSRTDVRIVNDLVLLDRKYYVVPNFNFMNDALYRDLTALIGWVPREEDLWNGPIIEHYFERRRLLPHESFYMFETQGLWDIWEFLQKLVPMPIVQYTPSSGALGMFLLLHHCDVVHGVEFIPSVRFHYSYGCHYFEIYQPLPCTFFSPHPKTAEMSLWYRLNRASDEVVFGHGVTQLRGFNVTQCKGSRGMRSSPPRVDYTLLPPLGYPLSTPTS</sequence>
<organism evidence="15">
    <name type="scientific">Notodromas monacha</name>
    <dbReference type="NCBI Taxonomy" id="399045"/>
    <lineage>
        <taxon>Eukaryota</taxon>
        <taxon>Metazoa</taxon>
        <taxon>Ecdysozoa</taxon>
        <taxon>Arthropoda</taxon>
        <taxon>Crustacea</taxon>
        <taxon>Oligostraca</taxon>
        <taxon>Ostracoda</taxon>
        <taxon>Podocopa</taxon>
        <taxon>Podocopida</taxon>
        <taxon>Cypridocopina</taxon>
        <taxon>Cypridoidea</taxon>
        <taxon>Cyprididae</taxon>
        <taxon>Notodromas</taxon>
    </lineage>
</organism>
<keyword evidence="3" id="KW-0328">Glycosyltransferase</keyword>
<dbReference type="Proteomes" id="UP000678499">
    <property type="component" value="Unassembled WGS sequence"/>
</dbReference>
<comment type="catalytic activity">
    <reaction evidence="12">
        <text>a beta-D-galactoside + CMP-N-acetyl-beta-neuraminate = an N-acetyl-alpha-neuraminyl-(2-&gt;6)-beta-D-galactosyl derivative + CMP + H(+)</text>
        <dbReference type="Rhea" id="RHEA:52104"/>
        <dbReference type="ChEBI" id="CHEBI:15378"/>
        <dbReference type="ChEBI" id="CHEBI:28034"/>
        <dbReference type="ChEBI" id="CHEBI:57812"/>
        <dbReference type="ChEBI" id="CHEBI:60377"/>
        <dbReference type="ChEBI" id="CHEBI:136398"/>
        <dbReference type="EC" id="2.4.3.1"/>
    </reaction>
</comment>
<evidence type="ECO:0000313" key="15">
    <source>
        <dbReference type="EMBL" id="CAD7274733.1"/>
    </source>
</evidence>